<gene>
    <name evidence="1" type="ORF">LCGC14_1662100</name>
</gene>
<name>A0A0F9HUF2_9ZZZZ</name>
<dbReference type="AlphaFoldDB" id="A0A0F9HUF2"/>
<comment type="caution">
    <text evidence="1">The sequence shown here is derived from an EMBL/GenBank/DDBJ whole genome shotgun (WGS) entry which is preliminary data.</text>
</comment>
<accession>A0A0F9HUF2</accession>
<sequence>MTPLACTLSGIALLCCTLAYIIIADLQYRRYERRTITFDMEEAVLRAAALGKLSELREALEAEDSLREVRE</sequence>
<evidence type="ECO:0000313" key="1">
    <source>
        <dbReference type="EMBL" id="KKM18797.1"/>
    </source>
</evidence>
<proteinExistence type="predicted"/>
<reference evidence="1" key="1">
    <citation type="journal article" date="2015" name="Nature">
        <title>Complex archaea that bridge the gap between prokaryotes and eukaryotes.</title>
        <authorList>
            <person name="Spang A."/>
            <person name="Saw J.H."/>
            <person name="Jorgensen S.L."/>
            <person name="Zaremba-Niedzwiedzka K."/>
            <person name="Martijn J."/>
            <person name="Lind A.E."/>
            <person name="van Eijk R."/>
            <person name="Schleper C."/>
            <person name="Guy L."/>
            <person name="Ettema T.J."/>
        </authorList>
    </citation>
    <scope>NUCLEOTIDE SEQUENCE</scope>
</reference>
<organism evidence="1">
    <name type="scientific">marine sediment metagenome</name>
    <dbReference type="NCBI Taxonomy" id="412755"/>
    <lineage>
        <taxon>unclassified sequences</taxon>
        <taxon>metagenomes</taxon>
        <taxon>ecological metagenomes</taxon>
    </lineage>
</organism>
<protein>
    <submittedName>
        <fullName evidence="1">Uncharacterized protein</fullName>
    </submittedName>
</protein>
<dbReference type="EMBL" id="LAZR01014142">
    <property type="protein sequence ID" value="KKM18797.1"/>
    <property type="molecule type" value="Genomic_DNA"/>
</dbReference>